<proteinExistence type="predicted"/>
<dbReference type="EMBL" id="LR824021">
    <property type="protein sequence ID" value="CAD0202913.1"/>
    <property type="molecule type" value="Genomic_DNA"/>
</dbReference>
<evidence type="ECO:0000313" key="1">
    <source>
        <dbReference type="EMBL" id="CAD0202913.1"/>
    </source>
</evidence>
<evidence type="ECO:0000313" key="2">
    <source>
        <dbReference type="Proteomes" id="UP001154114"/>
    </source>
</evidence>
<keyword evidence="2" id="KW-1185">Reference proteome</keyword>
<gene>
    <name evidence="1" type="ORF">CINC_LOCUS4568</name>
</gene>
<dbReference type="AlphaFoldDB" id="A0A9N8KWP4"/>
<dbReference type="Proteomes" id="UP001154114">
    <property type="component" value="Chromosome 18"/>
</dbReference>
<protein>
    <submittedName>
        <fullName evidence="1">Uncharacterized protein</fullName>
    </submittedName>
</protein>
<organism evidence="1 2">
    <name type="scientific">Chrysodeixis includens</name>
    <name type="common">Soybean looper</name>
    <name type="synonym">Pseudoplusia includens</name>
    <dbReference type="NCBI Taxonomy" id="689277"/>
    <lineage>
        <taxon>Eukaryota</taxon>
        <taxon>Metazoa</taxon>
        <taxon>Ecdysozoa</taxon>
        <taxon>Arthropoda</taxon>
        <taxon>Hexapoda</taxon>
        <taxon>Insecta</taxon>
        <taxon>Pterygota</taxon>
        <taxon>Neoptera</taxon>
        <taxon>Endopterygota</taxon>
        <taxon>Lepidoptera</taxon>
        <taxon>Glossata</taxon>
        <taxon>Ditrysia</taxon>
        <taxon>Noctuoidea</taxon>
        <taxon>Noctuidae</taxon>
        <taxon>Plusiinae</taxon>
        <taxon>Chrysodeixis</taxon>
    </lineage>
</organism>
<name>A0A9N8KWP4_CHRIL</name>
<accession>A0A9N8KWP4</accession>
<sequence>MIAQLWLLNNSTLLRGDVQATCRRRAGDVRATCGRRAGDARATCERRARSARTPHGRRALALHHVSCRAFTLINRTKIPNQLRPELGATETITATRCRSAGSCGLLLMTHVSSACAAPHRFPADRGPRSPSSALLYCGCCCCHKR</sequence>
<reference evidence="1" key="1">
    <citation type="submission" date="2021-12" db="EMBL/GenBank/DDBJ databases">
        <authorList>
            <person name="King R."/>
        </authorList>
    </citation>
    <scope>NUCLEOTIDE SEQUENCE</scope>
</reference>